<dbReference type="SUPFAM" id="SSF56112">
    <property type="entry name" value="Protein kinase-like (PK-like)"/>
    <property type="match status" value="1"/>
</dbReference>
<dbReference type="GO" id="GO:0007165">
    <property type="term" value="P:signal transduction"/>
    <property type="evidence" value="ECO:0007669"/>
    <property type="project" value="TreeGrafter"/>
</dbReference>
<accession>M8BX62</accession>
<dbReference type="PROSITE" id="PS50011">
    <property type="entry name" value="PROTEIN_KINASE_DOM"/>
    <property type="match status" value="1"/>
</dbReference>
<comment type="catalytic activity">
    <reaction evidence="8">
        <text>L-threonyl-[protein] + ATP = O-phospho-L-threonyl-[protein] + ADP + H(+)</text>
        <dbReference type="Rhea" id="RHEA:46608"/>
        <dbReference type="Rhea" id="RHEA-COMP:11060"/>
        <dbReference type="Rhea" id="RHEA-COMP:11605"/>
        <dbReference type="ChEBI" id="CHEBI:15378"/>
        <dbReference type="ChEBI" id="CHEBI:30013"/>
        <dbReference type="ChEBI" id="CHEBI:30616"/>
        <dbReference type="ChEBI" id="CHEBI:61977"/>
        <dbReference type="ChEBI" id="CHEBI:456216"/>
        <dbReference type="EC" id="2.7.11.1"/>
    </reaction>
</comment>
<dbReference type="Pfam" id="PF07714">
    <property type="entry name" value="PK_Tyr_Ser-Thr"/>
    <property type="match status" value="1"/>
</dbReference>
<evidence type="ECO:0000256" key="6">
    <source>
        <dbReference type="ARBA" id="ARBA00022777"/>
    </source>
</evidence>
<keyword evidence="5" id="KW-0547">Nucleotide-binding</keyword>
<feature type="compositionally biased region" description="Polar residues" evidence="10">
    <location>
        <begin position="1"/>
        <end position="17"/>
    </location>
</feature>
<evidence type="ECO:0000259" key="11">
    <source>
        <dbReference type="PROSITE" id="PS50011"/>
    </source>
</evidence>
<sequence>MDETPTSSGRSEATSCEPSWWPPDFLEKIESVALAREQEVLAEKESQFSLSNSRSSSWKASQLLWSTGTYSGFIPNGFYSIIPDKKLKESFPTIPSLTDLQSLEADGLKPEIIVVDAEKDKKIFMLKQLSGALVKGLNNPALVIKKIAGLVFDCFKGQSSDASPGRASTEDTHFFGNRGPQLLGQIRHGSCRPRAILFKVLADAVGLESKLVVGLPDDGAVGFVDSYKHMSVVVPLNSMELLVDLMRFPGQLIPFSAKAIFISHISAAGESDSAENDSCDSPLEPNSPLYGLSDKVEAEGTSCSEPNIANAFWRRSQRRGVAEEPRGASSSSFPTTLLLRGYFCRFPPCSPEHPLMRAKGRSILGDRQSFQEYTDRVTLRSDDQGVTTTPNPRRIRRRSISITPEIGDDIVRAVRAMNETLKQNRLQRDHVNDGSCSYIGADESNANDCPNNDDKSGTNNGLRNRAGSTQKAMSLPTSPHDYGGEISETSNNCDFISEEKMHFFSLSKVQAHLCRNASPGFFGEVFRGIWNGTDVAIKVFLEQDLTTENMEDFCNEIYILSRLRHPNVILFLGACMVPPHLSMVTEYMEMGSLYYLIHMSGHKKKLSWRRRLKIIRDICRGLMCIHRMKIVHRDLKSANCLVNKYWTVKICDFGLSRAITDSPMTDNSSAGTPEWMAPELIRNEPFSEKCDIFSLGVIMWELCTLSRPWDGIGPVKVVYAVTEGSLLEIPEGPLGKLIADCWAEPQDRPSCQEILARLLDCEYADS</sequence>
<comment type="catalytic activity">
    <reaction evidence="9">
        <text>L-seryl-[protein] + ATP = O-phospho-L-seryl-[protein] + ADP + H(+)</text>
        <dbReference type="Rhea" id="RHEA:17989"/>
        <dbReference type="Rhea" id="RHEA-COMP:9863"/>
        <dbReference type="Rhea" id="RHEA-COMP:11604"/>
        <dbReference type="ChEBI" id="CHEBI:15378"/>
        <dbReference type="ChEBI" id="CHEBI:29999"/>
        <dbReference type="ChEBI" id="CHEBI:30616"/>
        <dbReference type="ChEBI" id="CHEBI:83421"/>
        <dbReference type="ChEBI" id="CHEBI:456216"/>
        <dbReference type="EC" id="2.7.11.1"/>
    </reaction>
</comment>
<dbReference type="InterPro" id="IPR011009">
    <property type="entry name" value="Kinase-like_dom_sf"/>
</dbReference>
<evidence type="ECO:0000256" key="5">
    <source>
        <dbReference type="ARBA" id="ARBA00022741"/>
    </source>
</evidence>
<evidence type="ECO:0000256" key="2">
    <source>
        <dbReference type="ARBA" id="ARBA00012513"/>
    </source>
</evidence>
<comment type="similarity">
    <text evidence="1">Belongs to the protein kinase superfamily. TKL Ser/Thr protein kinase family. RAF subfamily.</text>
</comment>
<dbReference type="Pfam" id="PF14381">
    <property type="entry name" value="EDR1_CTR1_ARMC3_pept"/>
    <property type="match status" value="1"/>
</dbReference>
<organism evidence="12">
    <name type="scientific">Aegilops tauschii</name>
    <name type="common">Tausch's goatgrass</name>
    <name type="synonym">Aegilops squarrosa</name>
    <dbReference type="NCBI Taxonomy" id="37682"/>
    <lineage>
        <taxon>Eukaryota</taxon>
        <taxon>Viridiplantae</taxon>
        <taxon>Streptophyta</taxon>
        <taxon>Embryophyta</taxon>
        <taxon>Tracheophyta</taxon>
        <taxon>Spermatophyta</taxon>
        <taxon>Magnoliopsida</taxon>
        <taxon>Liliopsida</taxon>
        <taxon>Poales</taxon>
        <taxon>Poaceae</taxon>
        <taxon>BOP clade</taxon>
        <taxon>Pooideae</taxon>
        <taxon>Triticodae</taxon>
        <taxon>Triticeae</taxon>
        <taxon>Triticinae</taxon>
        <taxon>Aegilops</taxon>
    </lineage>
</organism>
<keyword evidence="6" id="KW-0418">Kinase</keyword>
<name>M8BX62_AEGTA</name>
<dbReference type="InterPro" id="IPR055164">
    <property type="entry name" value="EDR1/CTR1/ARMC3-like_pept-like"/>
</dbReference>
<dbReference type="AlphaFoldDB" id="M8BX62"/>
<dbReference type="Gene3D" id="1.10.510.10">
    <property type="entry name" value="Transferase(Phosphotransferase) domain 1"/>
    <property type="match status" value="1"/>
</dbReference>
<evidence type="ECO:0000256" key="1">
    <source>
        <dbReference type="ARBA" id="ARBA00010507"/>
    </source>
</evidence>
<feature type="domain" description="Protein kinase" evidence="11">
    <location>
        <begin position="511"/>
        <end position="764"/>
    </location>
</feature>
<evidence type="ECO:0000313" key="12">
    <source>
        <dbReference type="EnsemblPlants" id="EMT29590"/>
    </source>
</evidence>
<dbReference type="GO" id="GO:0005737">
    <property type="term" value="C:cytoplasm"/>
    <property type="evidence" value="ECO:0007669"/>
    <property type="project" value="TreeGrafter"/>
</dbReference>
<dbReference type="InterPro" id="IPR008271">
    <property type="entry name" value="Ser/Thr_kinase_AS"/>
</dbReference>
<evidence type="ECO:0000256" key="9">
    <source>
        <dbReference type="ARBA" id="ARBA00048679"/>
    </source>
</evidence>
<dbReference type="EC" id="2.7.11.1" evidence="2"/>
<dbReference type="SMART" id="SM00220">
    <property type="entry name" value="S_TKc"/>
    <property type="match status" value="1"/>
</dbReference>
<dbReference type="PROSITE" id="PS00108">
    <property type="entry name" value="PROTEIN_KINASE_ST"/>
    <property type="match status" value="1"/>
</dbReference>
<evidence type="ECO:0000256" key="3">
    <source>
        <dbReference type="ARBA" id="ARBA00022527"/>
    </source>
</evidence>
<dbReference type="Gene3D" id="3.30.200.20">
    <property type="entry name" value="Phosphorylase Kinase, domain 1"/>
    <property type="match status" value="1"/>
</dbReference>
<dbReference type="GO" id="GO:0004674">
    <property type="term" value="F:protein serine/threonine kinase activity"/>
    <property type="evidence" value="ECO:0007669"/>
    <property type="project" value="UniProtKB-KW"/>
</dbReference>
<reference evidence="12" key="1">
    <citation type="submission" date="2015-06" db="UniProtKB">
        <authorList>
            <consortium name="EnsemblPlants"/>
        </authorList>
    </citation>
    <scope>IDENTIFICATION</scope>
</reference>
<dbReference type="InterPro" id="IPR050167">
    <property type="entry name" value="Ser_Thr_protein_kinase"/>
</dbReference>
<evidence type="ECO:0000256" key="7">
    <source>
        <dbReference type="ARBA" id="ARBA00022840"/>
    </source>
</evidence>
<feature type="region of interest" description="Disordered" evidence="10">
    <location>
        <begin position="1"/>
        <end position="22"/>
    </location>
</feature>
<dbReference type="InterPro" id="IPR000719">
    <property type="entry name" value="Prot_kinase_dom"/>
</dbReference>
<protein>
    <recommendedName>
        <fullName evidence="2">non-specific serine/threonine protein kinase</fullName>
        <ecNumber evidence="2">2.7.11.1</ecNumber>
    </recommendedName>
</protein>
<dbReference type="EnsemblPlants" id="EMT29590">
    <property type="protein sequence ID" value="EMT29590"/>
    <property type="gene ID" value="F775_07493"/>
</dbReference>
<evidence type="ECO:0000256" key="10">
    <source>
        <dbReference type="SAM" id="MobiDB-lite"/>
    </source>
</evidence>
<feature type="region of interest" description="Disordered" evidence="10">
    <location>
        <begin position="442"/>
        <end position="484"/>
    </location>
</feature>
<evidence type="ECO:0000256" key="8">
    <source>
        <dbReference type="ARBA" id="ARBA00047899"/>
    </source>
</evidence>
<feature type="compositionally biased region" description="Polar residues" evidence="10">
    <location>
        <begin position="457"/>
        <end position="477"/>
    </location>
</feature>
<dbReference type="FunFam" id="3.30.200.20:FF:000060">
    <property type="entry name" value="Serine/threonine-protein kinase isoform 1"/>
    <property type="match status" value="1"/>
</dbReference>
<keyword evidence="7" id="KW-0067">ATP-binding</keyword>
<keyword evidence="3" id="KW-0723">Serine/threonine-protein kinase</keyword>
<proteinExistence type="inferred from homology"/>
<dbReference type="PANTHER" id="PTHR23257">
    <property type="entry name" value="SERINE-THREONINE PROTEIN KINASE"/>
    <property type="match status" value="1"/>
</dbReference>
<keyword evidence="4" id="KW-0808">Transferase</keyword>
<dbReference type="PANTHER" id="PTHR23257:SF821">
    <property type="entry name" value="ATP BINDING PROTEIN"/>
    <property type="match status" value="1"/>
</dbReference>
<dbReference type="CDD" id="cd13999">
    <property type="entry name" value="STKc_MAP3K-like"/>
    <property type="match status" value="1"/>
</dbReference>
<dbReference type="GO" id="GO:0005524">
    <property type="term" value="F:ATP binding"/>
    <property type="evidence" value="ECO:0007669"/>
    <property type="project" value="UniProtKB-KW"/>
</dbReference>
<dbReference type="InterPro" id="IPR001245">
    <property type="entry name" value="Ser-Thr/Tyr_kinase_cat_dom"/>
</dbReference>
<evidence type="ECO:0000256" key="4">
    <source>
        <dbReference type="ARBA" id="ARBA00022679"/>
    </source>
</evidence>